<sequence length="76" mass="8103">GLDNVPVSLDGKEIDARTALTRSRRTADNATLKLHVCLVWVVSVNQDSRGMGLSAVRCHLQTSAPNTTVAVTSVQT</sequence>
<organism evidence="1">
    <name type="scientific">Nothobranchius korthausae</name>
    <dbReference type="NCBI Taxonomy" id="1143690"/>
    <lineage>
        <taxon>Eukaryota</taxon>
        <taxon>Metazoa</taxon>
        <taxon>Chordata</taxon>
        <taxon>Craniata</taxon>
        <taxon>Vertebrata</taxon>
        <taxon>Euteleostomi</taxon>
        <taxon>Actinopterygii</taxon>
        <taxon>Neopterygii</taxon>
        <taxon>Teleostei</taxon>
        <taxon>Neoteleostei</taxon>
        <taxon>Acanthomorphata</taxon>
        <taxon>Ovalentaria</taxon>
        <taxon>Atherinomorphae</taxon>
        <taxon>Cyprinodontiformes</taxon>
        <taxon>Nothobranchiidae</taxon>
        <taxon>Nothobranchius</taxon>
    </lineage>
</organism>
<dbReference type="EMBL" id="HAEC01003867">
    <property type="protein sequence ID" value="SBQ71944.1"/>
    <property type="molecule type" value="Transcribed_RNA"/>
</dbReference>
<protein>
    <submittedName>
        <fullName evidence="1">Stabilin 1-like</fullName>
    </submittedName>
</protein>
<name>A0A1A8GNI1_9TELE</name>
<gene>
    <name evidence="1" type="primary">STAB1L</name>
</gene>
<reference evidence="1" key="1">
    <citation type="submission" date="2016-05" db="EMBL/GenBank/DDBJ databases">
        <authorList>
            <person name="Lavstsen T."/>
            <person name="Jespersen J.S."/>
        </authorList>
    </citation>
    <scope>NUCLEOTIDE SEQUENCE</scope>
    <source>
        <tissue evidence="1">Brain</tissue>
    </source>
</reference>
<reference evidence="1" key="2">
    <citation type="submission" date="2016-06" db="EMBL/GenBank/DDBJ databases">
        <title>The genome of a short-lived fish provides insights into sex chromosome evolution and the genetic control of aging.</title>
        <authorList>
            <person name="Reichwald K."/>
            <person name="Felder M."/>
            <person name="Petzold A."/>
            <person name="Koch P."/>
            <person name="Groth M."/>
            <person name="Platzer M."/>
        </authorList>
    </citation>
    <scope>NUCLEOTIDE SEQUENCE</scope>
    <source>
        <tissue evidence="1">Brain</tissue>
    </source>
</reference>
<feature type="non-terminal residue" evidence="1">
    <location>
        <position position="76"/>
    </location>
</feature>
<evidence type="ECO:0000313" key="1">
    <source>
        <dbReference type="EMBL" id="SBQ71944.1"/>
    </source>
</evidence>
<proteinExistence type="predicted"/>
<feature type="non-terminal residue" evidence="1">
    <location>
        <position position="1"/>
    </location>
</feature>
<dbReference type="AlphaFoldDB" id="A0A1A8GNI1"/>
<accession>A0A1A8GNI1</accession>